<evidence type="ECO:0000256" key="3">
    <source>
        <dbReference type="ARBA" id="ARBA00022914"/>
    </source>
</evidence>
<keyword evidence="8" id="KW-0175">Coiled coil</keyword>
<dbReference type="InterPro" id="IPR047057">
    <property type="entry name" value="MerR_fam"/>
</dbReference>
<dbReference type="InterPro" id="IPR009061">
    <property type="entry name" value="DNA-bd_dom_put_sf"/>
</dbReference>
<dbReference type="Gene3D" id="1.10.1660.10">
    <property type="match status" value="1"/>
</dbReference>
<dbReference type="EMBL" id="UOFH01000236">
    <property type="protein sequence ID" value="VAW63062.1"/>
    <property type="molecule type" value="Genomic_DNA"/>
</dbReference>
<name>A0A3B0XI32_9ZZZZ</name>
<dbReference type="PRINTS" id="PR00040">
    <property type="entry name" value="HTHMERR"/>
</dbReference>
<comment type="function">
    <text evidence="7">Mediates the mercuric-dependent induction of mercury resistance operon. In the absence of mercury MerR represses transcription by binding tightly to the mer operator region; when mercury is present the dimeric complex binds a single ion and becomes a potent transcriptional activator, while remaining bound to the mer site.</text>
</comment>
<protein>
    <recommendedName>
        <fullName evidence="1">Mercuric resistance operon regulatory protein</fullName>
    </recommendedName>
</protein>
<evidence type="ECO:0000259" key="9">
    <source>
        <dbReference type="PROSITE" id="PS50937"/>
    </source>
</evidence>
<dbReference type="PANTHER" id="PTHR30204:SF94">
    <property type="entry name" value="HEAVY METAL-DEPENDENT TRANSCRIPTIONAL REGULATOR HI_0293-RELATED"/>
    <property type="match status" value="1"/>
</dbReference>
<evidence type="ECO:0000256" key="1">
    <source>
        <dbReference type="ARBA" id="ARBA00017146"/>
    </source>
</evidence>
<evidence type="ECO:0000256" key="7">
    <source>
        <dbReference type="ARBA" id="ARBA00024874"/>
    </source>
</evidence>
<dbReference type="InterPro" id="IPR011794">
    <property type="entry name" value="MerR"/>
</dbReference>
<dbReference type="Pfam" id="PF09278">
    <property type="entry name" value="MerR-DNA-bind"/>
    <property type="match status" value="1"/>
</dbReference>
<organism evidence="10">
    <name type="scientific">hydrothermal vent metagenome</name>
    <dbReference type="NCBI Taxonomy" id="652676"/>
    <lineage>
        <taxon>unclassified sequences</taxon>
        <taxon>metagenomes</taxon>
        <taxon>ecological metagenomes</taxon>
    </lineage>
</organism>
<dbReference type="GO" id="GO:0046689">
    <property type="term" value="P:response to mercury ion"/>
    <property type="evidence" value="ECO:0007669"/>
    <property type="project" value="UniProtKB-KW"/>
</dbReference>
<reference evidence="10" key="1">
    <citation type="submission" date="2018-06" db="EMBL/GenBank/DDBJ databases">
        <authorList>
            <person name="Zhirakovskaya E."/>
        </authorList>
    </citation>
    <scope>NUCLEOTIDE SEQUENCE</scope>
</reference>
<keyword evidence="3" id="KW-0476">Mercury</keyword>
<dbReference type="AlphaFoldDB" id="A0A3B0XI32"/>
<feature type="coiled-coil region" evidence="8">
    <location>
        <begin position="82"/>
        <end position="112"/>
    </location>
</feature>
<dbReference type="CDD" id="cd04783">
    <property type="entry name" value="HTH_MerR1"/>
    <property type="match status" value="1"/>
</dbReference>
<dbReference type="PROSITE" id="PS00552">
    <property type="entry name" value="HTH_MERR_1"/>
    <property type="match status" value="1"/>
</dbReference>
<evidence type="ECO:0000256" key="6">
    <source>
        <dbReference type="ARBA" id="ARBA00023163"/>
    </source>
</evidence>
<dbReference type="Pfam" id="PF00376">
    <property type="entry name" value="MerR"/>
    <property type="match status" value="1"/>
</dbReference>
<dbReference type="SUPFAM" id="SSF46955">
    <property type="entry name" value="Putative DNA-binding domain"/>
    <property type="match status" value="1"/>
</dbReference>
<sequence>MRKRLTIGNLAKAADVNIETIRYYQRIGLLTEPQKPAEGYRVYPEKSITRLGFIKQAKKLGFNLKEVAELLQLGDGQCGDVRARAEQKRLQINKQIKDLKKLRNTLDDLIDSCKKDADTACCPIVESLIKI</sequence>
<keyword evidence="4" id="KW-0805">Transcription regulation</keyword>
<keyword evidence="6" id="KW-0804">Transcription</keyword>
<dbReference type="SMART" id="SM00422">
    <property type="entry name" value="HTH_MERR"/>
    <property type="match status" value="1"/>
</dbReference>
<dbReference type="InterPro" id="IPR015358">
    <property type="entry name" value="Tscrpt_reg_MerR_DNA-bd"/>
</dbReference>
<dbReference type="PANTHER" id="PTHR30204">
    <property type="entry name" value="REDOX-CYCLING DRUG-SENSING TRANSCRIPTIONAL ACTIVATOR SOXR"/>
    <property type="match status" value="1"/>
</dbReference>
<feature type="domain" description="HTH merR-type" evidence="9">
    <location>
        <begin position="4"/>
        <end position="73"/>
    </location>
</feature>
<dbReference type="InterPro" id="IPR000551">
    <property type="entry name" value="MerR-type_HTH_dom"/>
</dbReference>
<dbReference type="GO" id="GO:0003677">
    <property type="term" value="F:DNA binding"/>
    <property type="evidence" value="ECO:0007669"/>
    <property type="project" value="UniProtKB-KW"/>
</dbReference>
<accession>A0A3B0XI32</accession>
<dbReference type="GO" id="GO:0045340">
    <property type="term" value="F:mercury ion binding"/>
    <property type="evidence" value="ECO:0007669"/>
    <property type="project" value="InterPro"/>
</dbReference>
<evidence type="ECO:0000256" key="4">
    <source>
        <dbReference type="ARBA" id="ARBA00023015"/>
    </source>
</evidence>
<evidence type="ECO:0000256" key="8">
    <source>
        <dbReference type="SAM" id="Coils"/>
    </source>
</evidence>
<evidence type="ECO:0000313" key="10">
    <source>
        <dbReference type="EMBL" id="VAW63062.1"/>
    </source>
</evidence>
<evidence type="ECO:0000256" key="5">
    <source>
        <dbReference type="ARBA" id="ARBA00023125"/>
    </source>
</evidence>
<proteinExistence type="predicted"/>
<keyword evidence="2" id="KW-0475">Mercuric resistance</keyword>
<keyword evidence="5" id="KW-0238">DNA-binding</keyword>
<gene>
    <name evidence="10" type="ORF">MNBD_GAMMA08-413</name>
</gene>
<evidence type="ECO:0000256" key="2">
    <source>
        <dbReference type="ARBA" id="ARBA00022466"/>
    </source>
</evidence>
<dbReference type="PROSITE" id="PS50937">
    <property type="entry name" value="HTH_MERR_2"/>
    <property type="match status" value="1"/>
</dbReference>
<dbReference type="GO" id="GO:0003700">
    <property type="term" value="F:DNA-binding transcription factor activity"/>
    <property type="evidence" value="ECO:0007669"/>
    <property type="project" value="InterPro"/>
</dbReference>